<feature type="coiled-coil region" evidence="1">
    <location>
        <begin position="237"/>
        <end position="264"/>
    </location>
</feature>
<gene>
    <name evidence="2" type="ORF">C1SCF055_LOCUS19211</name>
</gene>
<feature type="coiled-coil region" evidence="1">
    <location>
        <begin position="11"/>
        <end position="38"/>
    </location>
</feature>
<evidence type="ECO:0000256" key="1">
    <source>
        <dbReference type="SAM" id="Coils"/>
    </source>
</evidence>
<keyword evidence="4" id="KW-1185">Reference proteome</keyword>
<organism evidence="2">
    <name type="scientific">Cladocopium goreaui</name>
    <dbReference type="NCBI Taxonomy" id="2562237"/>
    <lineage>
        <taxon>Eukaryota</taxon>
        <taxon>Sar</taxon>
        <taxon>Alveolata</taxon>
        <taxon>Dinophyceae</taxon>
        <taxon>Suessiales</taxon>
        <taxon>Symbiodiniaceae</taxon>
        <taxon>Cladocopium</taxon>
    </lineage>
</organism>
<dbReference type="EMBL" id="CAMXCT030001704">
    <property type="protein sequence ID" value="CAL4779687.1"/>
    <property type="molecule type" value="Genomic_DNA"/>
</dbReference>
<dbReference type="AlphaFoldDB" id="A0A9P1FZH3"/>
<dbReference type="EMBL" id="CAMXCT010001704">
    <property type="protein sequence ID" value="CAI3992375.1"/>
    <property type="molecule type" value="Genomic_DNA"/>
</dbReference>
<reference evidence="2" key="1">
    <citation type="submission" date="2022-10" db="EMBL/GenBank/DDBJ databases">
        <authorList>
            <person name="Chen Y."/>
            <person name="Dougan E. K."/>
            <person name="Chan C."/>
            <person name="Rhodes N."/>
            <person name="Thang M."/>
        </authorList>
    </citation>
    <scope>NUCLEOTIDE SEQUENCE</scope>
</reference>
<dbReference type="EMBL" id="CAMXCT020001704">
    <property type="protein sequence ID" value="CAL1145750.1"/>
    <property type="molecule type" value="Genomic_DNA"/>
</dbReference>
<keyword evidence="1" id="KW-0175">Coiled coil</keyword>
<sequence length="300" mass="32183">MVRPGLFLKDVAKFASRAEQAEQRAEVLAAELAAASARLAEVEDGASAKVAAAATSLRASEAACLAAVEAAQDANEARRRVEEELLKETAAAKKASSDQMTEAAAAKAAREEASRVKALARSRASALHQMRADSQELAMLATCFATWRLWLAETRISSAKEVTAAKARQRVRNGIESALKGTEIEVMHTVIAAWRTSLCTRRTVGSLQAALFAEEADRASALRAQRSECDVLLLQAEARHRIALQKLRTELAEAQAKQKEASAAERLALQAAVRAESIGWPSALDLPDTEDDHASSPETE</sequence>
<evidence type="ECO:0000313" key="2">
    <source>
        <dbReference type="EMBL" id="CAI3992375.1"/>
    </source>
</evidence>
<name>A0A9P1FZH3_9DINO</name>
<accession>A0A9P1FZH3</accession>
<reference evidence="3" key="2">
    <citation type="submission" date="2024-04" db="EMBL/GenBank/DDBJ databases">
        <authorList>
            <person name="Chen Y."/>
            <person name="Shah S."/>
            <person name="Dougan E. K."/>
            <person name="Thang M."/>
            <person name="Chan C."/>
        </authorList>
    </citation>
    <scope>NUCLEOTIDE SEQUENCE [LARGE SCALE GENOMIC DNA]</scope>
</reference>
<proteinExistence type="predicted"/>
<protein>
    <submittedName>
        <fullName evidence="2">Uncharacterized protein</fullName>
    </submittedName>
</protein>
<dbReference type="OrthoDB" id="448985at2759"/>
<dbReference type="Proteomes" id="UP001152797">
    <property type="component" value="Unassembled WGS sequence"/>
</dbReference>
<evidence type="ECO:0000313" key="3">
    <source>
        <dbReference type="EMBL" id="CAL1145750.1"/>
    </source>
</evidence>
<evidence type="ECO:0000313" key="4">
    <source>
        <dbReference type="Proteomes" id="UP001152797"/>
    </source>
</evidence>
<comment type="caution">
    <text evidence="2">The sequence shown here is derived from an EMBL/GenBank/DDBJ whole genome shotgun (WGS) entry which is preliminary data.</text>
</comment>